<dbReference type="InterPro" id="IPR014748">
    <property type="entry name" value="Enoyl-CoA_hydra_C"/>
</dbReference>
<dbReference type="PROSITE" id="PS00166">
    <property type="entry name" value="ENOYL_COA_HYDRATASE"/>
    <property type="match status" value="1"/>
</dbReference>
<dbReference type="PANTHER" id="PTHR11941:SF169">
    <property type="entry name" value="(7AS)-7A-METHYL-1,5-DIOXO-2,3,5,6,7,7A-HEXAHYDRO-1H-INDENE-CARBOXYL-COA HYDROLASE"/>
    <property type="match status" value="1"/>
</dbReference>
<evidence type="ECO:0000256" key="4">
    <source>
        <dbReference type="RuleBase" id="RU003707"/>
    </source>
</evidence>
<accession>A0A6I6MGD2</accession>
<dbReference type="RefSeq" id="WP_158764669.1">
    <property type="nucleotide sequence ID" value="NZ_CP047045.1"/>
</dbReference>
<keyword evidence="3 5" id="KW-0456">Lyase</keyword>
<gene>
    <name evidence="5" type="primary">caiD_1</name>
    <name evidence="5" type="ORF">DSM104635_00482</name>
</gene>
<dbReference type="InterPro" id="IPR029045">
    <property type="entry name" value="ClpP/crotonase-like_dom_sf"/>
</dbReference>
<evidence type="ECO:0000313" key="5">
    <source>
        <dbReference type="EMBL" id="QGZ93670.1"/>
    </source>
</evidence>
<sequence length="253" mass="26159">MAAVHTRREGPVLIVTIDRPEAKNAIDAAGAALINAAMDELDNDTSLFLGVITGAGGAFSAGADLKAASRGGPAARADRGPFGLCETPPGKPLIAAVEGVAFGGGFEICLACDLVVAVEDAQFALPEVKHNLVALGGGAIRLPRRLPYHVAMEMALTGAAISARELQAYGLVNRLAAPGSALAEALSLARELLRNGPTALAATARIMRASAAAQEESLWRTQRELAALALTATDRAEALQAFAERRPPRWTGH</sequence>
<dbReference type="Gene3D" id="3.90.226.10">
    <property type="entry name" value="2-enoyl-CoA Hydratase, Chain A, domain 1"/>
    <property type="match status" value="1"/>
</dbReference>
<dbReference type="CDD" id="cd06558">
    <property type="entry name" value="crotonase-like"/>
    <property type="match status" value="1"/>
</dbReference>
<dbReference type="GO" id="GO:0016829">
    <property type="term" value="F:lyase activity"/>
    <property type="evidence" value="ECO:0007669"/>
    <property type="project" value="UniProtKB-KW"/>
</dbReference>
<dbReference type="InterPro" id="IPR001753">
    <property type="entry name" value="Enoyl-CoA_hydra/iso"/>
</dbReference>
<dbReference type="SUPFAM" id="SSF52096">
    <property type="entry name" value="ClpP/crotonase"/>
    <property type="match status" value="1"/>
</dbReference>
<dbReference type="Pfam" id="PF00378">
    <property type="entry name" value="ECH_1"/>
    <property type="match status" value="1"/>
</dbReference>
<evidence type="ECO:0000256" key="3">
    <source>
        <dbReference type="ARBA" id="ARBA00023239"/>
    </source>
</evidence>
<dbReference type="AlphaFoldDB" id="A0A6I6MGD2"/>
<dbReference type="GO" id="GO:0006635">
    <property type="term" value="P:fatty acid beta-oxidation"/>
    <property type="evidence" value="ECO:0007669"/>
    <property type="project" value="TreeGrafter"/>
</dbReference>
<comment type="similarity">
    <text evidence="1 4">Belongs to the enoyl-CoA hydratase/isomerase family.</text>
</comment>
<dbReference type="KEGG" id="tsv:DSM104635_00482"/>
<evidence type="ECO:0000256" key="1">
    <source>
        <dbReference type="ARBA" id="ARBA00005254"/>
    </source>
</evidence>
<dbReference type="PANTHER" id="PTHR11941">
    <property type="entry name" value="ENOYL-COA HYDRATASE-RELATED"/>
    <property type="match status" value="1"/>
</dbReference>
<name>A0A6I6MGD2_9CAUL</name>
<dbReference type="Gene3D" id="1.10.12.10">
    <property type="entry name" value="Lyase 2-enoyl-coa Hydratase, Chain A, domain 2"/>
    <property type="match status" value="1"/>
</dbReference>
<evidence type="ECO:0000256" key="2">
    <source>
        <dbReference type="ARBA" id="ARBA00023098"/>
    </source>
</evidence>
<keyword evidence="6" id="KW-1185">Reference proteome</keyword>
<organism evidence="5 6">
    <name type="scientific">Terricaulis silvestris</name>
    <dbReference type="NCBI Taxonomy" id="2686094"/>
    <lineage>
        <taxon>Bacteria</taxon>
        <taxon>Pseudomonadati</taxon>
        <taxon>Pseudomonadota</taxon>
        <taxon>Alphaproteobacteria</taxon>
        <taxon>Caulobacterales</taxon>
        <taxon>Caulobacteraceae</taxon>
        <taxon>Terricaulis</taxon>
    </lineage>
</organism>
<dbReference type="Proteomes" id="UP000431269">
    <property type="component" value="Chromosome"/>
</dbReference>
<dbReference type="EC" id="4.2.1.-" evidence="5"/>
<dbReference type="NCBIfam" id="NF006100">
    <property type="entry name" value="PRK08252.1"/>
    <property type="match status" value="1"/>
</dbReference>
<keyword evidence="2" id="KW-0443">Lipid metabolism</keyword>
<dbReference type="InterPro" id="IPR018376">
    <property type="entry name" value="Enoyl-CoA_hyd/isom_CS"/>
</dbReference>
<evidence type="ECO:0000313" key="6">
    <source>
        <dbReference type="Proteomes" id="UP000431269"/>
    </source>
</evidence>
<protein>
    <submittedName>
        <fullName evidence="5">Carnitinyl-CoA dehydratase</fullName>
        <ecNumber evidence="5">4.2.1.-</ecNumber>
    </submittedName>
</protein>
<proteinExistence type="inferred from homology"/>
<dbReference type="EMBL" id="CP047045">
    <property type="protein sequence ID" value="QGZ93670.1"/>
    <property type="molecule type" value="Genomic_DNA"/>
</dbReference>
<reference evidence="6" key="1">
    <citation type="submission" date="2019-12" db="EMBL/GenBank/DDBJ databases">
        <title>Complete genome of Terracaulis silvestris 0127_4.</title>
        <authorList>
            <person name="Vieira S."/>
            <person name="Riedel T."/>
            <person name="Sproer C."/>
            <person name="Pascual J."/>
            <person name="Boedeker C."/>
            <person name="Overmann J."/>
        </authorList>
    </citation>
    <scope>NUCLEOTIDE SEQUENCE [LARGE SCALE GENOMIC DNA]</scope>
    <source>
        <strain evidence="6">0127_4</strain>
    </source>
</reference>